<dbReference type="EMBL" id="CP036432">
    <property type="protein sequence ID" value="QDV86950.1"/>
    <property type="molecule type" value="Genomic_DNA"/>
</dbReference>
<sequence length="117" mass="14066">MTILLLLALTIPCETPSIHFDRIDVNHCHRPDGTLVFTQLIFWRWSPYSRRFISYGYVMLRDKQQRPVCCGERHSVIVNHDGKRWRVTSDCVIETWTVGDPEAEDRKRYPEFRRDWE</sequence>
<accession>A0ABX5Y194</accession>
<keyword evidence="3" id="KW-1185">Reference proteome</keyword>
<evidence type="ECO:0000313" key="3">
    <source>
        <dbReference type="Proteomes" id="UP000318081"/>
    </source>
</evidence>
<name>A0ABX5Y194_9BACT</name>
<reference evidence="1 3" key="1">
    <citation type="submission" date="2019-02" db="EMBL/GenBank/DDBJ databases">
        <title>Deep-cultivation of Planctomycetes and their phenomic and genomic characterization uncovers novel biology.</title>
        <authorList>
            <person name="Wiegand S."/>
            <person name="Jogler M."/>
            <person name="Boedeker C."/>
            <person name="Pinto D."/>
            <person name="Vollmers J."/>
            <person name="Rivas-Marin E."/>
            <person name="Kohn T."/>
            <person name="Peeters S.H."/>
            <person name="Heuer A."/>
            <person name="Rast P."/>
            <person name="Oberbeckmann S."/>
            <person name="Bunk B."/>
            <person name="Jeske O."/>
            <person name="Meyerdierks A."/>
            <person name="Storesund J.E."/>
            <person name="Kallscheuer N."/>
            <person name="Luecker S."/>
            <person name="Lage O.M."/>
            <person name="Pohl T."/>
            <person name="Merkel B.J."/>
            <person name="Hornburger P."/>
            <person name="Mueller R.-W."/>
            <person name="Bruemmer F."/>
            <person name="Labrenz M."/>
            <person name="Spormann A.M."/>
            <person name="Op den Camp H."/>
            <person name="Overmann J."/>
            <person name="Amann R."/>
            <person name="Jetten M.S.M."/>
            <person name="Mascher T."/>
            <person name="Medema M.H."/>
            <person name="Devos D.P."/>
            <person name="Kaster A.-K."/>
            <person name="Ovreas L."/>
            <person name="Rohde M."/>
            <person name="Galperin M.Y."/>
            <person name="Jogler C."/>
        </authorList>
    </citation>
    <scope>NUCLEOTIDE SEQUENCE [LARGE SCALE GENOMIC DNA]</scope>
    <source>
        <strain evidence="1 3">TBK1r</strain>
    </source>
</reference>
<dbReference type="EMBL" id="CP036432">
    <property type="protein sequence ID" value="QDV87028.1"/>
    <property type="molecule type" value="Genomic_DNA"/>
</dbReference>
<dbReference type="RefSeq" id="WP_145218449.1">
    <property type="nucleotide sequence ID" value="NZ_CP036432.1"/>
</dbReference>
<protein>
    <submittedName>
        <fullName evidence="1">Uncharacterized protein</fullName>
    </submittedName>
</protein>
<gene>
    <name evidence="1" type="ORF">TBK1r_59770</name>
    <name evidence="2" type="ORF">TBK1r_60550</name>
</gene>
<evidence type="ECO:0000313" key="2">
    <source>
        <dbReference type="EMBL" id="QDV87028.1"/>
    </source>
</evidence>
<proteinExistence type="predicted"/>
<evidence type="ECO:0000313" key="1">
    <source>
        <dbReference type="EMBL" id="QDV86950.1"/>
    </source>
</evidence>
<organism evidence="1 3">
    <name type="scientific">Stieleria magnilauensis</name>
    <dbReference type="NCBI Taxonomy" id="2527963"/>
    <lineage>
        <taxon>Bacteria</taxon>
        <taxon>Pseudomonadati</taxon>
        <taxon>Planctomycetota</taxon>
        <taxon>Planctomycetia</taxon>
        <taxon>Pirellulales</taxon>
        <taxon>Pirellulaceae</taxon>
        <taxon>Stieleria</taxon>
    </lineage>
</organism>
<dbReference type="Proteomes" id="UP000318081">
    <property type="component" value="Chromosome"/>
</dbReference>